<keyword evidence="4" id="KW-1185">Reference proteome</keyword>
<sequence>MRIIYIHQYFVTPQEGGATRSYHLAKGMVEKGIEVEMISSHNKDYYDLRIIDGIKVHYLPVSYRQEFGFLKRTWAFLRFVNAAKSCIRKLPRPDLLYISSTPLTTGLIGLWAKRKFAIPFIFEVRDLWPEAPIQVGAIKSVFLKKFLFSMESRIYRHALKIIALSPGIAENIRKKTPDTAIHIIPNFADLETFFPRGKDEKLLNEFGLKNQFTIAYAGAIGQVNAVSELLEIAKISQKHGKEYQFVVMGKGSNTAELLQRAKQMKLGNFIYIPFGSKERVNDLMACADLAFISFSQHPVLETNSPNKFFDALAAGKAIVVNHKGWVHDLVKTEKLGVFYPPNKTGIALKKIDKLAQNTEELRNMQRRSRRLADRYFSKETAVSRLLSVIDDKQFGKLTEDGVYILTA</sequence>
<dbReference type="AlphaFoldDB" id="A0A2T0WT86"/>
<feature type="domain" description="Glycosyl transferase family 1" evidence="1">
    <location>
        <begin position="207"/>
        <end position="369"/>
    </location>
</feature>
<dbReference type="InterPro" id="IPR028098">
    <property type="entry name" value="Glyco_trans_4-like_N"/>
</dbReference>
<feature type="domain" description="Glycosyltransferase subfamily 4-like N-terminal" evidence="2">
    <location>
        <begin position="16"/>
        <end position="186"/>
    </location>
</feature>
<dbReference type="Pfam" id="PF13579">
    <property type="entry name" value="Glyco_trans_4_4"/>
    <property type="match status" value="1"/>
</dbReference>
<organism evidence="3 4">
    <name type="scientific">Mongoliibacter ruber</name>
    <dbReference type="NCBI Taxonomy" id="1750599"/>
    <lineage>
        <taxon>Bacteria</taxon>
        <taxon>Pseudomonadati</taxon>
        <taxon>Bacteroidota</taxon>
        <taxon>Cytophagia</taxon>
        <taxon>Cytophagales</taxon>
        <taxon>Cyclobacteriaceae</taxon>
        <taxon>Mongoliibacter</taxon>
    </lineage>
</organism>
<comment type="caution">
    <text evidence="3">The sequence shown here is derived from an EMBL/GenBank/DDBJ whole genome shotgun (WGS) entry which is preliminary data.</text>
</comment>
<accession>A0A2T0WT86</accession>
<keyword evidence="3" id="KW-0808">Transferase</keyword>
<dbReference type="GO" id="GO:0016758">
    <property type="term" value="F:hexosyltransferase activity"/>
    <property type="evidence" value="ECO:0007669"/>
    <property type="project" value="TreeGrafter"/>
</dbReference>
<gene>
    <name evidence="3" type="ORF">CLW00_102366</name>
</gene>
<dbReference type="PANTHER" id="PTHR45947">
    <property type="entry name" value="SULFOQUINOVOSYL TRANSFERASE SQD2"/>
    <property type="match status" value="1"/>
</dbReference>
<proteinExistence type="predicted"/>
<dbReference type="OrthoDB" id="9811902at2"/>
<dbReference type="Gene3D" id="3.40.50.2000">
    <property type="entry name" value="Glycogen Phosphorylase B"/>
    <property type="match status" value="2"/>
</dbReference>
<protein>
    <submittedName>
        <fullName evidence="3">Glycosyltransferase involved in cell wall biosynthesis</fullName>
    </submittedName>
</protein>
<evidence type="ECO:0000259" key="1">
    <source>
        <dbReference type="Pfam" id="PF00534"/>
    </source>
</evidence>
<dbReference type="SUPFAM" id="SSF53756">
    <property type="entry name" value="UDP-Glycosyltransferase/glycogen phosphorylase"/>
    <property type="match status" value="1"/>
</dbReference>
<dbReference type="CDD" id="cd03794">
    <property type="entry name" value="GT4_WbuB-like"/>
    <property type="match status" value="1"/>
</dbReference>
<name>A0A2T0WT86_9BACT</name>
<dbReference type="InterPro" id="IPR050194">
    <property type="entry name" value="Glycosyltransferase_grp1"/>
</dbReference>
<evidence type="ECO:0000313" key="3">
    <source>
        <dbReference type="EMBL" id="PRY89890.1"/>
    </source>
</evidence>
<dbReference type="EMBL" id="PVTR01000002">
    <property type="protein sequence ID" value="PRY89890.1"/>
    <property type="molecule type" value="Genomic_DNA"/>
</dbReference>
<dbReference type="Proteomes" id="UP000238157">
    <property type="component" value="Unassembled WGS sequence"/>
</dbReference>
<dbReference type="Pfam" id="PF00534">
    <property type="entry name" value="Glycos_transf_1"/>
    <property type="match status" value="1"/>
</dbReference>
<dbReference type="InterPro" id="IPR001296">
    <property type="entry name" value="Glyco_trans_1"/>
</dbReference>
<dbReference type="PANTHER" id="PTHR45947:SF3">
    <property type="entry name" value="SULFOQUINOVOSYL TRANSFERASE SQD2"/>
    <property type="match status" value="1"/>
</dbReference>
<evidence type="ECO:0000259" key="2">
    <source>
        <dbReference type="Pfam" id="PF13579"/>
    </source>
</evidence>
<reference evidence="3 4" key="1">
    <citation type="submission" date="2018-03" db="EMBL/GenBank/DDBJ databases">
        <title>Genomic Encyclopedia of Archaeal and Bacterial Type Strains, Phase II (KMG-II): from individual species to whole genera.</title>
        <authorList>
            <person name="Goeker M."/>
        </authorList>
    </citation>
    <scope>NUCLEOTIDE SEQUENCE [LARGE SCALE GENOMIC DNA]</scope>
    <source>
        <strain evidence="3 4">DSM 27929</strain>
    </source>
</reference>
<evidence type="ECO:0000313" key="4">
    <source>
        <dbReference type="Proteomes" id="UP000238157"/>
    </source>
</evidence>
<dbReference type="RefSeq" id="WP_106132562.1">
    <property type="nucleotide sequence ID" value="NZ_PVTR01000002.1"/>
</dbReference>